<dbReference type="Pfam" id="PF16244">
    <property type="entry name" value="DUF4901"/>
    <property type="match status" value="2"/>
</dbReference>
<dbReference type="Proteomes" id="UP000198828">
    <property type="component" value="Unassembled WGS sequence"/>
</dbReference>
<dbReference type="InterPro" id="IPR001119">
    <property type="entry name" value="SLH_dom"/>
</dbReference>
<dbReference type="OrthoDB" id="2473368at2"/>
<dbReference type="PROSITE" id="PS51272">
    <property type="entry name" value="SLH"/>
    <property type="match status" value="2"/>
</dbReference>
<evidence type="ECO:0000313" key="4">
    <source>
        <dbReference type="Proteomes" id="UP000198828"/>
    </source>
</evidence>
<dbReference type="RefSeq" id="WP_093750137.1">
    <property type="nucleotide sequence ID" value="NZ_FNNG01000001.1"/>
</dbReference>
<feature type="domain" description="SLH" evidence="2">
    <location>
        <begin position="528"/>
        <end position="589"/>
    </location>
</feature>
<dbReference type="EMBL" id="FNNG01000001">
    <property type="protein sequence ID" value="SDW15151.1"/>
    <property type="molecule type" value="Genomic_DNA"/>
</dbReference>
<evidence type="ECO:0000313" key="3">
    <source>
        <dbReference type="EMBL" id="SDW15151.1"/>
    </source>
</evidence>
<keyword evidence="4" id="KW-1185">Reference proteome</keyword>
<accession>A0A1H2R719</accession>
<evidence type="ECO:0000256" key="1">
    <source>
        <dbReference type="SAM" id="SignalP"/>
    </source>
</evidence>
<feature type="domain" description="SLH" evidence="2">
    <location>
        <begin position="639"/>
        <end position="695"/>
    </location>
</feature>
<protein>
    <submittedName>
        <fullName evidence="3">S-layer homology domain-containing protein</fullName>
    </submittedName>
</protein>
<name>A0A1H2R719_9FIRM</name>
<gene>
    <name evidence="3" type="ORF">SAMN05660923_00305</name>
</gene>
<dbReference type="AlphaFoldDB" id="A0A1H2R719"/>
<feature type="chain" id="PRO_5011609989" evidence="1">
    <location>
        <begin position="25"/>
        <end position="695"/>
    </location>
</feature>
<sequence>MRRKIALFLTFVLALGVIPFSSYAEEAYDKQLEEAILRSRKLFNISSEYDQFDYSVGSWSGTTVFYLSWSDSKGKLDNVHVSIAVDGTVLSFGKWKPIYEDQRPKLPKISKEEGLNIAMDFIKKVSPKLGNSIKHIEISQPLNINSNSYGYYFVRIENGIPYYNNRIDISVDSSTGEVTDYYVNWDRDLKFADVKNLITLEKAKELYKEKVGLNLIYKTSYKDGKPNVFLTYSPLNTNLAINAKDGEVTSIYDFYPLYDKTADMGAGGYTSNEELSPDEKAAVEGIAGLISQGEAEKISREILELDSEYKLNYVNLYKNWRAEDSYNWQLDFTKGSDSNAYYVSVSIDAKTRELVSFYRFGPEDSNKKVQYNEEKSLEIAKEYIKKMNPDKIESIELRKNYEGYRPLEEQRQYSFQFIRKIDDAYVEQDGIWVTVDAVSGNIREYRIDWITTKFPPQENVISLDKAYDILFGDIGLELKYFSPNAHGEDIKDNKEAILVYGLKSDKPSIIDASTGALLNYLGEPFKEPEIIKYKDIENSYAKDKINILAQYGIALSGDKFKPKEKMKQADFLYLLAKAHSPYVEIDQSRDKLYTSLVGLGIVKEDEKAPERIVTKEEAVKYIIRALKYDKIADLTEIYKDIFKDTGDISPGLKGYISIAYGLKIVEGSNGYLNPKQELNREDGANLIYNYLFNEI</sequence>
<dbReference type="Pfam" id="PF00395">
    <property type="entry name" value="SLH"/>
    <property type="match status" value="2"/>
</dbReference>
<feature type="signal peptide" evidence="1">
    <location>
        <begin position="1"/>
        <end position="24"/>
    </location>
</feature>
<keyword evidence="1" id="KW-0732">Signal</keyword>
<proteinExistence type="predicted"/>
<organism evidence="3 4">
    <name type="scientific">Tepidimicrobium xylanilyticum</name>
    <dbReference type="NCBI Taxonomy" id="1123352"/>
    <lineage>
        <taxon>Bacteria</taxon>
        <taxon>Bacillati</taxon>
        <taxon>Bacillota</taxon>
        <taxon>Tissierellia</taxon>
        <taxon>Tissierellales</taxon>
        <taxon>Tepidimicrobiaceae</taxon>
        <taxon>Tepidimicrobium</taxon>
    </lineage>
</organism>
<evidence type="ECO:0000259" key="2">
    <source>
        <dbReference type="PROSITE" id="PS51272"/>
    </source>
</evidence>
<reference evidence="3 4" key="1">
    <citation type="submission" date="2016-10" db="EMBL/GenBank/DDBJ databases">
        <authorList>
            <person name="de Groot N.N."/>
        </authorList>
    </citation>
    <scope>NUCLEOTIDE SEQUENCE [LARGE SCALE GENOMIC DNA]</scope>
    <source>
        <strain evidence="3 4">DSM 23310</strain>
    </source>
</reference>
<dbReference type="InterPro" id="IPR032599">
    <property type="entry name" value="YcdB/YcdC_rep_domain"/>
</dbReference>